<gene>
    <name evidence="3" type="ORF">QBC42DRAFT_186663</name>
</gene>
<dbReference type="EMBL" id="MU865080">
    <property type="protein sequence ID" value="KAK4458163.1"/>
    <property type="molecule type" value="Genomic_DNA"/>
</dbReference>
<feature type="signal peptide" evidence="2">
    <location>
        <begin position="1"/>
        <end position="19"/>
    </location>
</feature>
<reference evidence="3" key="2">
    <citation type="submission" date="2023-06" db="EMBL/GenBank/DDBJ databases">
        <authorList>
            <consortium name="Lawrence Berkeley National Laboratory"/>
            <person name="Mondo S.J."/>
            <person name="Hensen N."/>
            <person name="Bonometti L."/>
            <person name="Westerberg I."/>
            <person name="Brannstrom I.O."/>
            <person name="Guillou S."/>
            <person name="Cros-Aarteil S."/>
            <person name="Calhoun S."/>
            <person name="Haridas S."/>
            <person name="Kuo A."/>
            <person name="Pangilinan J."/>
            <person name="Riley R."/>
            <person name="Labutti K."/>
            <person name="Andreopoulos B."/>
            <person name="Lipzen A."/>
            <person name="Chen C."/>
            <person name="Yanf M."/>
            <person name="Daum C."/>
            <person name="Ng V."/>
            <person name="Clum A."/>
            <person name="Steindorff A."/>
            <person name="Ohm R."/>
            <person name="Martin F."/>
            <person name="Silar P."/>
            <person name="Natvig D."/>
            <person name="Lalanne C."/>
            <person name="Gautier V."/>
            <person name="Ament-Velasquez S.L."/>
            <person name="Kruys A."/>
            <person name="Hutchinson M.I."/>
            <person name="Powell A.J."/>
            <person name="Barry K."/>
            <person name="Miller A.N."/>
            <person name="Grigoriev I.V."/>
            <person name="Debuchy R."/>
            <person name="Gladieux P."/>
            <person name="Thoren M.H."/>
            <person name="Johannesson H."/>
        </authorList>
    </citation>
    <scope>NUCLEOTIDE SEQUENCE</scope>
    <source>
        <strain evidence="3">PSN324</strain>
    </source>
</reference>
<dbReference type="Proteomes" id="UP001321749">
    <property type="component" value="Unassembled WGS sequence"/>
</dbReference>
<sequence length="362" mass="38730">MKLIYSLATLASWTTLASAHMHLTSPIPLDHEDPDNNRPLELDGSDFPCKGLVHKAADAKPSLTWTAGSLVSFSIKGGAIHGGGSCQASLSVDGGETFRVLHSWEGNCPQTIDEHTFDFRIPSDTPDAKNAIFSWSWLNRFGNREYYQSCAVVNIKGKRGGHEHIRRTCLELSRIPFSRRPQIFVANLAGISSCKTIEGKPVKFPNPGPDVTSDGSETYDPDGECSGPGPAAPAPDSGGHHDDHGHHASAVGKPHRTTAVDVWTPVTTPTGAAISKPGYSGEEPEATDTSTPKNYSEPAGYYPVPRPHQTQKPGNASGIGSDYRPGNDQWPKDFIHRGGAAERNAAGLCMLVGAFSFLALVL</sequence>
<protein>
    <recommendedName>
        <fullName evidence="5">Lytic polysaccharide monooxygenase</fullName>
    </recommendedName>
</protein>
<keyword evidence="2" id="KW-0732">Signal</keyword>
<evidence type="ECO:0000256" key="2">
    <source>
        <dbReference type="SAM" id="SignalP"/>
    </source>
</evidence>
<proteinExistence type="predicted"/>
<keyword evidence="4" id="KW-1185">Reference proteome</keyword>
<dbReference type="PANTHER" id="PTHR36182:SF1">
    <property type="entry name" value="PROTEIN, PUTATIVE (AFU_ORTHOLOGUE AFUA_6G10930)-RELATED"/>
    <property type="match status" value="1"/>
</dbReference>
<evidence type="ECO:0000256" key="1">
    <source>
        <dbReference type="SAM" id="MobiDB-lite"/>
    </source>
</evidence>
<feature type="region of interest" description="Disordered" evidence="1">
    <location>
        <begin position="198"/>
        <end position="331"/>
    </location>
</feature>
<dbReference type="Gene3D" id="2.70.50.70">
    <property type="match status" value="1"/>
</dbReference>
<evidence type="ECO:0000313" key="4">
    <source>
        <dbReference type="Proteomes" id="UP001321749"/>
    </source>
</evidence>
<name>A0AAV9HBY5_9PEZI</name>
<dbReference type="PANTHER" id="PTHR36182">
    <property type="entry name" value="PROTEIN, PUTATIVE (AFU_ORTHOLOGUE AFUA_6G10930)-RELATED"/>
    <property type="match status" value="1"/>
</dbReference>
<comment type="caution">
    <text evidence="3">The sequence shown here is derived from an EMBL/GenBank/DDBJ whole genome shotgun (WGS) entry which is preliminary data.</text>
</comment>
<evidence type="ECO:0008006" key="5">
    <source>
        <dbReference type="Google" id="ProtNLM"/>
    </source>
</evidence>
<reference evidence="3" key="1">
    <citation type="journal article" date="2023" name="Mol. Phylogenet. Evol.">
        <title>Genome-scale phylogeny and comparative genomics of the fungal order Sordariales.</title>
        <authorList>
            <person name="Hensen N."/>
            <person name="Bonometti L."/>
            <person name="Westerberg I."/>
            <person name="Brannstrom I.O."/>
            <person name="Guillou S."/>
            <person name="Cros-Aarteil S."/>
            <person name="Calhoun S."/>
            <person name="Haridas S."/>
            <person name="Kuo A."/>
            <person name="Mondo S."/>
            <person name="Pangilinan J."/>
            <person name="Riley R."/>
            <person name="LaButti K."/>
            <person name="Andreopoulos B."/>
            <person name="Lipzen A."/>
            <person name="Chen C."/>
            <person name="Yan M."/>
            <person name="Daum C."/>
            <person name="Ng V."/>
            <person name="Clum A."/>
            <person name="Steindorff A."/>
            <person name="Ohm R.A."/>
            <person name="Martin F."/>
            <person name="Silar P."/>
            <person name="Natvig D.O."/>
            <person name="Lalanne C."/>
            <person name="Gautier V."/>
            <person name="Ament-Velasquez S.L."/>
            <person name="Kruys A."/>
            <person name="Hutchinson M.I."/>
            <person name="Powell A.J."/>
            <person name="Barry K."/>
            <person name="Miller A.N."/>
            <person name="Grigoriev I.V."/>
            <person name="Debuchy R."/>
            <person name="Gladieux P."/>
            <person name="Hiltunen Thoren M."/>
            <person name="Johannesson H."/>
        </authorList>
    </citation>
    <scope>NUCLEOTIDE SEQUENCE</scope>
    <source>
        <strain evidence="3">PSN324</strain>
    </source>
</reference>
<accession>A0AAV9HBY5</accession>
<feature type="chain" id="PRO_5043620019" description="Lytic polysaccharide monooxygenase" evidence="2">
    <location>
        <begin position="20"/>
        <end position="362"/>
    </location>
</feature>
<evidence type="ECO:0000313" key="3">
    <source>
        <dbReference type="EMBL" id="KAK4458163.1"/>
    </source>
</evidence>
<organism evidence="3 4">
    <name type="scientific">Cladorrhinum samala</name>
    <dbReference type="NCBI Taxonomy" id="585594"/>
    <lineage>
        <taxon>Eukaryota</taxon>
        <taxon>Fungi</taxon>
        <taxon>Dikarya</taxon>
        <taxon>Ascomycota</taxon>
        <taxon>Pezizomycotina</taxon>
        <taxon>Sordariomycetes</taxon>
        <taxon>Sordariomycetidae</taxon>
        <taxon>Sordariales</taxon>
        <taxon>Podosporaceae</taxon>
        <taxon>Cladorrhinum</taxon>
    </lineage>
</organism>
<dbReference type="AlphaFoldDB" id="A0AAV9HBY5"/>